<feature type="region of interest" description="Disordered" evidence="1">
    <location>
        <begin position="482"/>
        <end position="529"/>
    </location>
</feature>
<dbReference type="InterPro" id="IPR024066">
    <property type="entry name" value="RGS_subdom1/3"/>
</dbReference>
<feature type="compositionally biased region" description="Polar residues" evidence="1">
    <location>
        <begin position="247"/>
        <end position="275"/>
    </location>
</feature>
<dbReference type="PANTHER" id="PTHR10845">
    <property type="entry name" value="REGULATOR OF G PROTEIN SIGNALING"/>
    <property type="match status" value="1"/>
</dbReference>
<keyword evidence="3" id="KW-1185">Reference proteome</keyword>
<feature type="compositionally biased region" description="Low complexity" evidence="1">
    <location>
        <begin position="42"/>
        <end position="80"/>
    </location>
</feature>
<feature type="compositionally biased region" description="Polar residues" evidence="1">
    <location>
        <begin position="217"/>
        <end position="227"/>
    </location>
</feature>
<dbReference type="PANTHER" id="PTHR10845:SF259">
    <property type="entry name" value="RGS DOMAIN-CONTAINING PROTEIN-RELATED"/>
    <property type="match status" value="1"/>
</dbReference>
<feature type="compositionally biased region" description="Low complexity" evidence="1">
    <location>
        <begin position="20"/>
        <end position="33"/>
    </location>
</feature>
<dbReference type="SUPFAM" id="SSF48097">
    <property type="entry name" value="Regulator of G-protein signaling, RGS"/>
    <property type="match status" value="1"/>
</dbReference>
<feature type="region of interest" description="Disordered" evidence="1">
    <location>
        <begin position="1"/>
        <end position="202"/>
    </location>
</feature>
<feature type="compositionally biased region" description="Acidic residues" evidence="1">
    <location>
        <begin position="610"/>
        <end position="620"/>
    </location>
</feature>
<feature type="compositionally biased region" description="Polar residues" evidence="1">
    <location>
        <begin position="81"/>
        <end position="110"/>
    </location>
</feature>
<dbReference type="InterPro" id="IPR016137">
    <property type="entry name" value="RGS"/>
</dbReference>
<reference evidence="4" key="1">
    <citation type="submission" date="2025-08" db="UniProtKB">
        <authorList>
            <consortium name="RefSeq"/>
        </authorList>
    </citation>
    <scope>IDENTIFICATION</scope>
</reference>
<gene>
    <name evidence="4" type="primary">LOC106054147</name>
</gene>
<feature type="compositionally biased region" description="Basic and acidic residues" evidence="1">
    <location>
        <begin position="141"/>
        <end position="168"/>
    </location>
</feature>
<feature type="compositionally biased region" description="Polar residues" evidence="1">
    <location>
        <begin position="1"/>
        <end position="13"/>
    </location>
</feature>
<feature type="region of interest" description="Disordered" evidence="1">
    <location>
        <begin position="217"/>
        <end position="316"/>
    </location>
</feature>
<evidence type="ECO:0000313" key="4">
    <source>
        <dbReference type="RefSeq" id="XP_055898524.1"/>
    </source>
</evidence>
<dbReference type="OrthoDB" id="196547at2759"/>
<organism evidence="3 4">
    <name type="scientific">Biomphalaria glabrata</name>
    <name type="common">Bloodfluke planorb</name>
    <name type="synonym">Freshwater snail</name>
    <dbReference type="NCBI Taxonomy" id="6526"/>
    <lineage>
        <taxon>Eukaryota</taxon>
        <taxon>Metazoa</taxon>
        <taxon>Spiralia</taxon>
        <taxon>Lophotrochozoa</taxon>
        <taxon>Mollusca</taxon>
        <taxon>Gastropoda</taxon>
        <taxon>Heterobranchia</taxon>
        <taxon>Euthyneura</taxon>
        <taxon>Panpulmonata</taxon>
        <taxon>Hygrophila</taxon>
        <taxon>Lymnaeoidea</taxon>
        <taxon>Planorbidae</taxon>
        <taxon>Biomphalaria</taxon>
    </lineage>
</organism>
<dbReference type="Gene3D" id="1.10.196.10">
    <property type="match status" value="1"/>
</dbReference>
<feature type="compositionally biased region" description="Basic and acidic residues" evidence="1">
    <location>
        <begin position="230"/>
        <end position="246"/>
    </location>
</feature>
<accession>A0A9W3BGG8</accession>
<dbReference type="Gene3D" id="1.10.167.10">
    <property type="entry name" value="Regulator of G-protein Signalling 4, domain 2"/>
    <property type="match status" value="1"/>
</dbReference>
<dbReference type="Pfam" id="PF00615">
    <property type="entry name" value="RGS"/>
    <property type="match status" value="1"/>
</dbReference>
<evidence type="ECO:0000259" key="2">
    <source>
        <dbReference type="PROSITE" id="PS50132"/>
    </source>
</evidence>
<dbReference type="PROSITE" id="PS50132">
    <property type="entry name" value="RGS"/>
    <property type="match status" value="1"/>
</dbReference>
<name>A0A9W3BGG8_BIOGL</name>
<feature type="compositionally biased region" description="Basic and acidic residues" evidence="1">
    <location>
        <begin position="179"/>
        <end position="199"/>
    </location>
</feature>
<protein>
    <submittedName>
        <fullName evidence="4">Uncharacterized protein LOC106054147 isoform X1</fullName>
    </submittedName>
</protein>
<feature type="region of interest" description="Disordered" evidence="1">
    <location>
        <begin position="580"/>
        <end position="625"/>
    </location>
</feature>
<evidence type="ECO:0000256" key="1">
    <source>
        <dbReference type="SAM" id="MobiDB-lite"/>
    </source>
</evidence>
<dbReference type="GeneID" id="106054147"/>
<dbReference type="FunFam" id="1.10.167.10:FF:000001">
    <property type="entry name" value="Putative regulator of g-protein signaling 12"/>
    <property type="match status" value="1"/>
</dbReference>
<dbReference type="SMART" id="SM00315">
    <property type="entry name" value="RGS"/>
    <property type="match status" value="1"/>
</dbReference>
<feature type="domain" description="RGS" evidence="2">
    <location>
        <begin position="713"/>
        <end position="830"/>
    </location>
</feature>
<sequence>MSHRYTSGSYSYASSDTRKSSTLSSTLSSSGNSRPLRSAVDTTTRTLATTPLLSLGGSSLTGDRRGVTSASSSRVSYSRTNYLSPTDALSSRVTSAGETSSTRVTLSSREALSKRESSFLSSPSSSRVTDRRQNLSIDDSDDKKTPSNDVRHREFNVEEAEIKSEKILENQSNPETTENEPRSRRRTTVEAVERDDSRPSRGWRSRLMHLDFSSSVADDNKTLSGTTSRKRADELGNIDRQEKSDSSQELTHSSELSSVTTRSVSRQGQNVYIESSESRMSVEKNQHKSQESLDAHCETKKVRERRAYGKKDSSRPPQVVSDIKIITSFHDVTEDKQAALGVHLDEPTSPASDRWSGHLTSPVKTQWTDEELDAFVRQLSNPQHHVTKIAAMPQAEASTSSPRKCSLDLCHELKDRGRVRAPLARSETDTSVSFGDLDIPVSERGMASNVEEDGSKSGGRGIISGLSGLRLIKNKKLARSSHAAKRYTAHKSKDDQVDPDSLGDPSPRDKALGSVTFSCSSPEGSDGELAAEMRTSEQLSNGANKDGGKKRRFRKMLSRPLNRSQSAGCAKDVPAHALFLENQQKKSKDTETLAARKSRASEGDIRRLDDADDNEVEEDANSATTAVRSKRISVSRIHKTKSADSAMLATDEFGAILPQSKGKSRNIAKKISRKMNFLRRRHTDSTLGLMKNDEGARRLANVDPEEALEWSKSFETLLFDKTGLELFRGFLISEHSDENIEFWIACENYKNMKSSKHLPSLATKIFNDYVAVQSKKEINLDSKTRSLTFESVTSNPNRQTFDEAQRRVQALMEKDSYRRFLESEIYQDLAAGNIQHKA</sequence>
<dbReference type="RefSeq" id="XP_055898524.1">
    <property type="nucleotide sequence ID" value="XM_056042549.1"/>
</dbReference>
<evidence type="ECO:0000313" key="3">
    <source>
        <dbReference type="Proteomes" id="UP001165740"/>
    </source>
</evidence>
<dbReference type="AlphaFoldDB" id="A0A9W3BGG8"/>
<proteinExistence type="predicted"/>
<dbReference type="PRINTS" id="PR01301">
    <property type="entry name" value="RGSPROTEIN"/>
</dbReference>
<dbReference type="Proteomes" id="UP001165740">
    <property type="component" value="Chromosome 9"/>
</dbReference>
<feature type="compositionally biased region" description="Basic and acidic residues" evidence="1">
    <location>
        <begin position="276"/>
        <end position="314"/>
    </location>
</feature>
<dbReference type="InterPro" id="IPR044926">
    <property type="entry name" value="RGS_subdomain_2"/>
</dbReference>
<dbReference type="InterPro" id="IPR036305">
    <property type="entry name" value="RGS_sf"/>
</dbReference>
<feature type="compositionally biased region" description="Basic and acidic residues" evidence="1">
    <location>
        <begin position="599"/>
        <end position="609"/>
    </location>
</feature>